<dbReference type="Proteomes" id="UP000327011">
    <property type="component" value="Unassembled WGS sequence"/>
</dbReference>
<proteinExistence type="inferred from homology"/>
<sequence>MRSCWLASFADVPDPACELVCFPYAGGSGSVFRGWQRHTRSLRVTAACLPGREVRLSEPAIPDIDRLTTALLTAVTPLTGRRYAFFGHSMGALVAFELTRRIRDAGLPLPAGLFVAGLEAPHLVRFDPAHDLPRDELVAWLHQGQGLDAEVLAYPELIDLMLPTIRADLAVVENYRFRPLPPLPVPVHVLHGRDDDVDVAASGAWAELTSEECRVTTFDGGHFFVREHEGRIVRLIEDALTTTTPARETGDIGGIER</sequence>
<dbReference type="PANTHER" id="PTHR11487:SF0">
    <property type="entry name" value="S-ACYL FATTY ACID SYNTHASE THIOESTERASE, MEDIUM CHAIN"/>
    <property type="match status" value="1"/>
</dbReference>
<gene>
    <name evidence="3" type="ORF">F5972_00295</name>
</gene>
<dbReference type="EMBL" id="VYTZ01000001">
    <property type="protein sequence ID" value="KAA9381335.1"/>
    <property type="molecule type" value="Genomic_DNA"/>
</dbReference>
<dbReference type="Gene3D" id="3.40.50.1820">
    <property type="entry name" value="alpha/beta hydrolase"/>
    <property type="match status" value="1"/>
</dbReference>
<evidence type="ECO:0000259" key="2">
    <source>
        <dbReference type="Pfam" id="PF00975"/>
    </source>
</evidence>
<protein>
    <submittedName>
        <fullName evidence="3">Thioesterase</fullName>
    </submittedName>
</protein>
<comment type="similarity">
    <text evidence="1">Belongs to the thioesterase family.</text>
</comment>
<evidence type="ECO:0000256" key="1">
    <source>
        <dbReference type="ARBA" id="ARBA00007169"/>
    </source>
</evidence>
<dbReference type="PANTHER" id="PTHR11487">
    <property type="entry name" value="THIOESTERASE"/>
    <property type="match status" value="1"/>
</dbReference>
<dbReference type="AlphaFoldDB" id="A0A5J5K9J9"/>
<dbReference type="InterPro" id="IPR001031">
    <property type="entry name" value="Thioesterase"/>
</dbReference>
<organism evidence="3 4">
    <name type="scientific">Microbispora cellulosiformans</name>
    <dbReference type="NCBI Taxonomy" id="2614688"/>
    <lineage>
        <taxon>Bacteria</taxon>
        <taxon>Bacillati</taxon>
        <taxon>Actinomycetota</taxon>
        <taxon>Actinomycetes</taxon>
        <taxon>Streptosporangiales</taxon>
        <taxon>Streptosporangiaceae</taxon>
        <taxon>Microbispora</taxon>
    </lineage>
</organism>
<dbReference type="SUPFAM" id="SSF53474">
    <property type="entry name" value="alpha/beta-Hydrolases"/>
    <property type="match status" value="1"/>
</dbReference>
<name>A0A5J5K9J9_9ACTN</name>
<dbReference type="InterPro" id="IPR029058">
    <property type="entry name" value="AB_hydrolase_fold"/>
</dbReference>
<dbReference type="RefSeq" id="WP_150929920.1">
    <property type="nucleotide sequence ID" value="NZ_VYTZ01000001.1"/>
</dbReference>
<accession>A0A5J5K9J9</accession>
<comment type="caution">
    <text evidence="3">The sequence shown here is derived from an EMBL/GenBank/DDBJ whole genome shotgun (WGS) entry which is preliminary data.</text>
</comment>
<dbReference type="InterPro" id="IPR012223">
    <property type="entry name" value="TEII"/>
</dbReference>
<dbReference type="Pfam" id="PF00975">
    <property type="entry name" value="Thioesterase"/>
    <property type="match status" value="1"/>
</dbReference>
<feature type="domain" description="Thioesterase" evidence="2">
    <location>
        <begin position="19"/>
        <end position="239"/>
    </location>
</feature>
<evidence type="ECO:0000313" key="4">
    <source>
        <dbReference type="Proteomes" id="UP000327011"/>
    </source>
</evidence>
<keyword evidence="4" id="KW-1185">Reference proteome</keyword>
<evidence type="ECO:0000313" key="3">
    <source>
        <dbReference type="EMBL" id="KAA9381335.1"/>
    </source>
</evidence>
<dbReference type="GO" id="GO:0008610">
    <property type="term" value="P:lipid biosynthetic process"/>
    <property type="evidence" value="ECO:0007669"/>
    <property type="project" value="TreeGrafter"/>
</dbReference>
<reference evidence="3 4" key="1">
    <citation type="submission" date="2019-09" db="EMBL/GenBank/DDBJ databases">
        <title>Screening of Novel Bioactive Compounds from Soil-Associated.</title>
        <authorList>
            <person name="Gong X."/>
        </authorList>
    </citation>
    <scope>NUCLEOTIDE SEQUENCE [LARGE SCALE GENOMIC DNA]</scope>
    <source>
        <strain evidence="3 4">Gxj-6</strain>
    </source>
</reference>